<dbReference type="PROSITE" id="PS50158">
    <property type="entry name" value="ZF_CCHC"/>
    <property type="match status" value="1"/>
</dbReference>
<dbReference type="InterPro" id="IPR001878">
    <property type="entry name" value="Znf_CCHC"/>
</dbReference>
<reference evidence="3" key="1">
    <citation type="submission" date="2017-07" db="EMBL/GenBank/DDBJ databases">
        <title>Taro Niue Genome Assembly and Annotation.</title>
        <authorList>
            <person name="Atibalentja N."/>
            <person name="Keating K."/>
            <person name="Fields C.J."/>
        </authorList>
    </citation>
    <scope>NUCLEOTIDE SEQUENCE</scope>
    <source>
        <strain evidence="3">Niue_2</strain>
        <tissue evidence="3">Leaf</tissue>
    </source>
</reference>
<dbReference type="Gene3D" id="4.10.60.10">
    <property type="entry name" value="Zinc finger, CCHC-type"/>
    <property type="match status" value="1"/>
</dbReference>
<sequence>MYSRFTDITNGLAGLGKTYEIRDMVRKILSSLLASWTPKVTAIEEANDLKRMSLEKLIGSLMAHEINMERLGESSSRKKHSNALKVTEGRYFKKRKDFKKLEVKDVKKSKPICYECKKLGHIKAECPNLKKMKLKKKENSKKFRRYKKKAMVAAWNNESDSYSESSSSDEEEENANLAFVASVDDKVFASTKSYNVGQPKEEDIWVNLLLAYVSCRALMTAGLPVPHLEPCSLTCFKLRDNGHFNEHHNGYIFQEKIYTRLMTL</sequence>
<dbReference type="GO" id="GO:0008270">
    <property type="term" value="F:zinc ion binding"/>
    <property type="evidence" value="ECO:0007669"/>
    <property type="project" value="UniProtKB-KW"/>
</dbReference>
<dbReference type="Pfam" id="PF14223">
    <property type="entry name" value="Retrotran_gag_2"/>
    <property type="match status" value="1"/>
</dbReference>
<dbReference type="Proteomes" id="UP000652761">
    <property type="component" value="Unassembled WGS sequence"/>
</dbReference>
<keyword evidence="1" id="KW-0862">Zinc</keyword>
<evidence type="ECO:0000313" key="3">
    <source>
        <dbReference type="EMBL" id="MQM12706.1"/>
    </source>
</evidence>
<feature type="domain" description="CCHC-type" evidence="2">
    <location>
        <begin position="113"/>
        <end position="128"/>
    </location>
</feature>
<organism evidence="3 4">
    <name type="scientific">Colocasia esculenta</name>
    <name type="common">Wild taro</name>
    <name type="synonym">Arum esculentum</name>
    <dbReference type="NCBI Taxonomy" id="4460"/>
    <lineage>
        <taxon>Eukaryota</taxon>
        <taxon>Viridiplantae</taxon>
        <taxon>Streptophyta</taxon>
        <taxon>Embryophyta</taxon>
        <taxon>Tracheophyta</taxon>
        <taxon>Spermatophyta</taxon>
        <taxon>Magnoliopsida</taxon>
        <taxon>Liliopsida</taxon>
        <taxon>Araceae</taxon>
        <taxon>Aroideae</taxon>
        <taxon>Colocasieae</taxon>
        <taxon>Colocasia</taxon>
    </lineage>
</organism>
<dbReference type="AlphaFoldDB" id="A0A843WXH3"/>
<keyword evidence="1" id="KW-0479">Metal-binding</keyword>
<dbReference type="SMART" id="SM00343">
    <property type="entry name" value="ZnF_C2HC"/>
    <property type="match status" value="1"/>
</dbReference>
<dbReference type="SUPFAM" id="SSF57756">
    <property type="entry name" value="Retrovirus zinc finger-like domains"/>
    <property type="match status" value="1"/>
</dbReference>
<dbReference type="InterPro" id="IPR036875">
    <property type="entry name" value="Znf_CCHC_sf"/>
</dbReference>
<protein>
    <recommendedName>
        <fullName evidence="2">CCHC-type domain-containing protein</fullName>
    </recommendedName>
</protein>
<name>A0A843WXH3_COLES</name>
<dbReference type="OrthoDB" id="2013098at2759"/>
<keyword evidence="4" id="KW-1185">Reference proteome</keyword>
<gene>
    <name evidence="3" type="ORF">Taro_045626</name>
</gene>
<comment type="caution">
    <text evidence="3">The sequence shown here is derived from an EMBL/GenBank/DDBJ whole genome shotgun (WGS) entry which is preliminary data.</text>
</comment>
<dbReference type="EMBL" id="NMUH01005420">
    <property type="protein sequence ID" value="MQM12706.1"/>
    <property type="molecule type" value="Genomic_DNA"/>
</dbReference>
<evidence type="ECO:0000256" key="1">
    <source>
        <dbReference type="PROSITE-ProRule" id="PRU00047"/>
    </source>
</evidence>
<accession>A0A843WXH3</accession>
<proteinExistence type="predicted"/>
<evidence type="ECO:0000259" key="2">
    <source>
        <dbReference type="PROSITE" id="PS50158"/>
    </source>
</evidence>
<keyword evidence="1" id="KW-0863">Zinc-finger</keyword>
<dbReference type="GO" id="GO:0003676">
    <property type="term" value="F:nucleic acid binding"/>
    <property type="evidence" value="ECO:0007669"/>
    <property type="project" value="InterPro"/>
</dbReference>
<dbReference type="Pfam" id="PF00098">
    <property type="entry name" value="zf-CCHC"/>
    <property type="match status" value="1"/>
</dbReference>
<evidence type="ECO:0000313" key="4">
    <source>
        <dbReference type="Proteomes" id="UP000652761"/>
    </source>
</evidence>